<dbReference type="Proteomes" id="UP000249396">
    <property type="component" value="Unassembled WGS sequence"/>
</dbReference>
<dbReference type="GO" id="GO:0004386">
    <property type="term" value="F:helicase activity"/>
    <property type="evidence" value="ECO:0007669"/>
    <property type="project" value="UniProtKB-KW"/>
</dbReference>
<accession>A0A2W4QED9</accession>
<dbReference type="PANTHER" id="PTHR45629:SF7">
    <property type="entry name" value="DNA EXCISION REPAIR PROTEIN ERCC-6-RELATED"/>
    <property type="match status" value="1"/>
</dbReference>
<dbReference type="InterPro" id="IPR038718">
    <property type="entry name" value="SNF2-like_sf"/>
</dbReference>
<comment type="caution">
    <text evidence="2">The sequence shown here is derived from an EMBL/GenBank/DDBJ whole genome shotgun (WGS) entry which is preliminary data.</text>
</comment>
<evidence type="ECO:0000259" key="1">
    <source>
        <dbReference type="PROSITE" id="PS51194"/>
    </source>
</evidence>
<dbReference type="InterPro" id="IPR027417">
    <property type="entry name" value="P-loop_NTPase"/>
</dbReference>
<evidence type="ECO:0000313" key="2">
    <source>
        <dbReference type="EMBL" id="PZN70503.1"/>
    </source>
</evidence>
<keyword evidence="2" id="KW-0067">ATP-binding</keyword>
<dbReference type="Pfam" id="PF00271">
    <property type="entry name" value="Helicase_C"/>
    <property type="match status" value="1"/>
</dbReference>
<dbReference type="Gene3D" id="3.40.50.300">
    <property type="entry name" value="P-loop containing nucleotide triphosphate hydrolases"/>
    <property type="match status" value="1"/>
</dbReference>
<proteinExistence type="predicted"/>
<protein>
    <submittedName>
        <fullName evidence="2">DEAD/DEAH box helicase</fullName>
    </submittedName>
</protein>
<dbReference type="EMBL" id="QJPH01000554">
    <property type="protein sequence ID" value="PZN70503.1"/>
    <property type="molecule type" value="Genomic_DNA"/>
</dbReference>
<organism evidence="2 3">
    <name type="scientific">Candidatus Methylumidiphilus alinenensis</name>
    <dbReference type="NCBI Taxonomy" id="2202197"/>
    <lineage>
        <taxon>Bacteria</taxon>
        <taxon>Pseudomonadati</taxon>
        <taxon>Pseudomonadota</taxon>
        <taxon>Gammaproteobacteria</taxon>
        <taxon>Methylococcales</taxon>
        <taxon>Candidatus Methylumidiphilus</taxon>
    </lineage>
</organism>
<reference evidence="2 3" key="1">
    <citation type="journal article" date="2018" name="Aquat. Microb. Ecol.">
        <title>Gammaproteobacterial methanotrophs dominate.</title>
        <authorList>
            <person name="Rissanen A.J."/>
            <person name="Saarenheimo J."/>
            <person name="Tiirola M."/>
            <person name="Peura S."/>
            <person name="Aalto S.L."/>
            <person name="Karvinen A."/>
            <person name="Nykanen H."/>
        </authorList>
    </citation>
    <scope>NUCLEOTIDE SEQUENCE [LARGE SCALE GENOMIC DNA]</scope>
    <source>
        <strain evidence="2">AMbin10</strain>
    </source>
</reference>
<name>A0A2W4QED9_9GAMM</name>
<gene>
    <name evidence="2" type="ORF">DM484_28380</name>
</gene>
<dbReference type="AlphaFoldDB" id="A0A2W4QED9"/>
<evidence type="ECO:0000313" key="3">
    <source>
        <dbReference type="Proteomes" id="UP000249396"/>
    </source>
</evidence>
<sequence>MANDIMTRRPSAIHTEMTIFDFFLLIAVCPDCGTVLTDAEGTWMAADRFLAGADEKRQACPHCGTRLWTLKRPGAARDTQATVKEALCQLPTIGPKTADKLITGFGADALGGMLADNPFDFINLMDDEGELVFGDRQAQRMERSLATREFAFGQGGYQATEFVKRYLPQGFFDLLVVDEGHEYKNDGSAQGQAMGVLAAKCRKAVLLTGTLMGGYADDLFFLLWRALTRRMIEDGFKANRRGSLAPAALAFMREHGVLKDIYKETDAGSHKTAKGNKVAVHTKKAPGFGPKGIARYVLPYTAFLKLRDISGTVLPPYDERLLEVPMAHEQSDRYQTLRIRLTLEMKAALAKGDKTLLGVVLNVLLAWPDCAFRDEMVKHPRSGDLLAFAPAVFGELEPAPKELELIRLCREQKAQGRKVLVYSIYTGTRDTTQRIKNLLQGEGFKSAVLRSSVDTSKREDWILEQVDRGIDVLICNPELVKTGLDLLDFPCIVFLQSGYNVYTVQQASRRSWRIGQKQPVEVFYLGYAETAQIDCLRLMAKKIAVSQSTSGDMPDTGLDVLNQDGDSLEVELAKRLIA</sequence>
<dbReference type="InterPro" id="IPR001650">
    <property type="entry name" value="Helicase_C-like"/>
</dbReference>
<dbReference type="InterPro" id="IPR050496">
    <property type="entry name" value="SNF2_RAD54_helicase_repair"/>
</dbReference>
<feature type="domain" description="Helicase C-terminal" evidence="1">
    <location>
        <begin position="401"/>
        <end position="569"/>
    </location>
</feature>
<dbReference type="PANTHER" id="PTHR45629">
    <property type="entry name" value="SNF2/RAD54 FAMILY MEMBER"/>
    <property type="match status" value="1"/>
</dbReference>
<dbReference type="Gene3D" id="3.40.50.10810">
    <property type="entry name" value="Tandem AAA-ATPase domain"/>
    <property type="match status" value="1"/>
</dbReference>
<keyword evidence="2" id="KW-0547">Nucleotide-binding</keyword>
<keyword evidence="2" id="KW-0347">Helicase</keyword>
<keyword evidence="2" id="KW-0378">Hydrolase</keyword>
<dbReference type="SUPFAM" id="SSF52540">
    <property type="entry name" value="P-loop containing nucleoside triphosphate hydrolases"/>
    <property type="match status" value="1"/>
</dbReference>
<dbReference type="PROSITE" id="PS51194">
    <property type="entry name" value="HELICASE_CTER"/>
    <property type="match status" value="1"/>
</dbReference>